<name>A0A0H1BES2_9EURO</name>
<dbReference type="SUPFAM" id="SSF52540">
    <property type="entry name" value="P-loop containing nucleoside triphosphate hydrolases"/>
    <property type="match status" value="1"/>
</dbReference>
<accession>A0A0H1BES2</accession>
<keyword evidence="2" id="KW-1185">Reference proteome</keyword>
<reference evidence="2" key="1">
    <citation type="journal article" date="2015" name="PLoS Genet.">
        <title>The dynamic genome and transcriptome of the human fungal pathogen Blastomyces and close relative Emmonsia.</title>
        <authorList>
            <person name="Munoz J.F."/>
            <person name="Gauthier G.M."/>
            <person name="Desjardins C.A."/>
            <person name="Gallo J.E."/>
            <person name="Holder J."/>
            <person name="Sullivan T.D."/>
            <person name="Marty A.J."/>
            <person name="Carmen J.C."/>
            <person name="Chen Z."/>
            <person name="Ding L."/>
            <person name="Gujja S."/>
            <person name="Magrini V."/>
            <person name="Misas E."/>
            <person name="Mitreva M."/>
            <person name="Priest M."/>
            <person name="Saif S."/>
            <person name="Whiston E.A."/>
            <person name="Young S."/>
            <person name="Zeng Q."/>
            <person name="Goldman W.E."/>
            <person name="Mardis E.R."/>
            <person name="Taylor J.W."/>
            <person name="McEwen J.G."/>
            <person name="Clay O.K."/>
            <person name="Klein B.S."/>
            <person name="Cuomo C.A."/>
        </authorList>
    </citation>
    <scope>NUCLEOTIDE SEQUENCE [LARGE SCALE GENOMIC DNA]</scope>
    <source>
        <strain evidence="2">UAMH 139</strain>
    </source>
</reference>
<dbReference type="Gene3D" id="3.40.50.300">
    <property type="entry name" value="P-loop containing nucleotide triphosphate hydrolases"/>
    <property type="match status" value="1"/>
</dbReference>
<protein>
    <recommendedName>
        <fullName evidence="3">Helicase C-terminal domain-containing protein</fullName>
    </recommendedName>
</protein>
<organism evidence="1 2">
    <name type="scientific">Blastomyces silverae</name>
    <dbReference type="NCBI Taxonomy" id="2060906"/>
    <lineage>
        <taxon>Eukaryota</taxon>
        <taxon>Fungi</taxon>
        <taxon>Dikarya</taxon>
        <taxon>Ascomycota</taxon>
        <taxon>Pezizomycotina</taxon>
        <taxon>Eurotiomycetes</taxon>
        <taxon>Eurotiomycetidae</taxon>
        <taxon>Onygenales</taxon>
        <taxon>Ajellomycetaceae</taxon>
        <taxon>Blastomyces</taxon>
    </lineage>
</organism>
<dbReference type="Proteomes" id="UP000053573">
    <property type="component" value="Unassembled WGS sequence"/>
</dbReference>
<dbReference type="InterPro" id="IPR027417">
    <property type="entry name" value="P-loop_NTPase"/>
</dbReference>
<proteinExistence type="predicted"/>
<sequence length="242" mass="28163">MIEVPQPIWEETSPYNLAVMEAIWRDELKMSFYDDDLSVQTKEKIVKNLQYDKVSTVIATSDLKTEIDISNIHTVMHLHGVYLMIQLIQNMTQEGRDDSSSLLIFIVTVPSWKHSSELVKSIIEQISELKPAFSNHRDYQEQVEALLFYLRAWLRCFEQFSEQACFIPSFFMRHTLLILTFHDVWSERSLSQQRRVLPLRLPEHRLPAPDALIVRAKVHLVDRDDDPNGPFGAAHTGENEKV</sequence>
<comment type="caution">
    <text evidence="1">The sequence shown here is derived from an EMBL/GenBank/DDBJ whole genome shotgun (WGS) entry which is preliminary data.</text>
</comment>
<evidence type="ECO:0000313" key="2">
    <source>
        <dbReference type="Proteomes" id="UP000053573"/>
    </source>
</evidence>
<dbReference type="AlphaFoldDB" id="A0A0H1BES2"/>
<evidence type="ECO:0008006" key="3">
    <source>
        <dbReference type="Google" id="ProtNLM"/>
    </source>
</evidence>
<dbReference type="EMBL" id="LDEV01002206">
    <property type="protein sequence ID" value="KLJ09959.1"/>
    <property type="molecule type" value="Genomic_DNA"/>
</dbReference>
<evidence type="ECO:0000313" key="1">
    <source>
        <dbReference type="EMBL" id="KLJ09959.1"/>
    </source>
</evidence>
<gene>
    <name evidence="1" type="ORF">EMPG_14629</name>
</gene>